<comment type="caution">
    <text evidence="2">The sequence shown here is derived from an EMBL/GenBank/DDBJ whole genome shotgun (WGS) entry which is preliminary data.</text>
</comment>
<organism evidence="2 3">
    <name type="scientific">Ornithinimicrobium humiphilum</name>
    <dbReference type="NCBI Taxonomy" id="125288"/>
    <lineage>
        <taxon>Bacteria</taxon>
        <taxon>Bacillati</taxon>
        <taxon>Actinomycetota</taxon>
        <taxon>Actinomycetes</taxon>
        <taxon>Micrococcales</taxon>
        <taxon>Ornithinimicrobiaceae</taxon>
        <taxon>Ornithinimicrobium</taxon>
    </lineage>
</organism>
<reference evidence="2 3" key="1">
    <citation type="submission" date="2019-06" db="EMBL/GenBank/DDBJ databases">
        <title>Sequencing the genomes of 1000 actinobacteria strains.</title>
        <authorList>
            <person name="Klenk H.-P."/>
        </authorList>
    </citation>
    <scope>NUCLEOTIDE SEQUENCE [LARGE SCALE GENOMIC DNA]</scope>
    <source>
        <strain evidence="2 3">DSM 12362</strain>
    </source>
</reference>
<gene>
    <name evidence="2" type="ORF">FB476_1919</name>
</gene>
<evidence type="ECO:0008006" key="4">
    <source>
        <dbReference type="Google" id="ProtNLM"/>
    </source>
</evidence>
<dbReference type="SUPFAM" id="SSF51395">
    <property type="entry name" value="FMN-linked oxidoreductases"/>
    <property type="match status" value="1"/>
</dbReference>
<evidence type="ECO:0000313" key="2">
    <source>
        <dbReference type="EMBL" id="TQM97023.1"/>
    </source>
</evidence>
<protein>
    <recommendedName>
        <fullName evidence="4">Dihydroorotate dehydrogenase</fullName>
    </recommendedName>
</protein>
<dbReference type="RefSeq" id="WP_141818558.1">
    <property type="nucleotide sequence ID" value="NZ_BAAAIL010000004.1"/>
</dbReference>
<dbReference type="EMBL" id="VFPU01000001">
    <property type="protein sequence ID" value="TQM97023.1"/>
    <property type="molecule type" value="Genomic_DNA"/>
</dbReference>
<dbReference type="OrthoDB" id="4865751at2"/>
<dbReference type="InterPro" id="IPR013785">
    <property type="entry name" value="Aldolase_TIM"/>
</dbReference>
<evidence type="ECO:0000313" key="3">
    <source>
        <dbReference type="Proteomes" id="UP000315133"/>
    </source>
</evidence>
<evidence type="ECO:0000256" key="1">
    <source>
        <dbReference type="SAM" id="MobiDB-lite"/>
    </source>
</evidence>
<proteinExistence type="predicted"/>
<accession>A0A543KPL1</accession>
<dbReference type="AlphaFoldDB" id="A0A543KPL1"/>
<name>A0A543KPL1_9MICO</name>
<keyword evidence="3" id="KW-1185">Reference proteome</keyword>
<sequence length="286" mass="29321">MTRRGPAPLPRVLLGVGAVTDPRALARFDDLQDVLLPVGPVEAGSRRRRPGRPVVHGLGVGGLDHEDVRAIGVDGARELLAWVATRGLGGFLGVRGATTGDLAAVVDRVHRSVEGDAVRAVEVDLRGADEQTVLRSMSRVREAAPRDQQLLARLAAADPDLVSCARSAVAGGATGVVVSGQVPLGAGRWWSGPSTAALCLAGLRLLTTGATEQRWPGAPLVAAGGVHSAAAARAALAEGASSVQLGTALWADPTLLAAVREAVRPSPAGDTSRPGTRPSDPPWRTP</sequence>
<feature type="region of interest" description="Disordered" evidence="1">
    <location>
        <begin position="263"/>
        <end position="286"/>
    </location>
</feature>
<dbReference type="Proteomes" id="UP000315133">
    <property type="component" value="Unassembled WGS sequence"/>
</dbReference>
<dbReference type="Gene3D" id="3.20.20.70">
    <property type="entry name" value="Aldolase class I"/>
    <property type="match status" value="1"/>
</dbReference>